<proteinExistence type="predicted"/>
<dbReference type="VEuPathDB" id="FungiDB:F9C07_4631"/>
<accession>A0A7U2QWP6</accession>
<dbReference type="EMBL" id="CP044620">
    <property type="protein sequence ID" value="QRD85600.1"/>
    <property type="molecule type" value="Genomic_DNA"/>
</dbReference>
<sequence length="82" mass="8994">MKGPRPVAALLNSVSRQEGKAQFSNATTVRRAHNDKMEGSRHPDRQNDTAGGEQRTSIPVFLARQDASMVRVAESFSPLESN</sequence>
<feature type="compositionally biased region" description="Polar residues" evidence="1">
    <location>
        <begin position="13"/>
        <end position="28"/>
    </location>
</feature>
<reference evidence="3" key="1">
    <citation type="journal article" date="2021" name="G3 (Bethesda)">
        <title>Chromosome assembled and annotated genome sequence of Aspergillus flavus NRRL 3357.</title>
        <authorList>
            <person name="Skerker J.M."/>
            <person name="Pianalto K.M."/>
            <person name="Mondo S.J."/>
            <person name="Yang K."/>
            <person name="Arkin A.P."/>
            <person name="Keller N.P."/>
            <person name="Grigoriev I.V."/>
            <person name="Louise Glass N.L."/>
        </authorList>
    </citation>
    <scope>NUCLEOTIDE SEQUENCE [LARGE SCALE GENOMIC DNA]</scope>
    <source>
        <strain evidence="3">ATCC 200026 / FGSC A1120 / IAM 13836 / NRRL 3357 / JCM 12722 / SRRC 167</strain>
    </source>
</reference>
<dbReference type="Proteomes" id="UP000596276">
    <property type="component" value="Chromosome 3"/>
</dbReference>
<dbReference type="AlphaFoldDB" id="A0A7U2QWP6"/>
<name>A0A7U2QWP6_ASPFN</name>
<evidence type="ECO:0000313" key="2">
    <source>
        <dbReference type="EMBL" id="QRD85600.1"/>
    </source>
</evidence>
<protein>
    <submittedName>
        <fullName evidence="2">Uncharacterized protein</fullName>
    </submittedName>
</protein>
<organism evidence="2 3">
    <name type="scientific">Aspergillus flavus (strain ATCC 200026 / FGSC A1120 / IAM 13836 / NRRL 3357 / JCM 12722 / SRRC 167)</name>
    <dbReference type="NCBI Taxonomy" id="332952"/>
    <lineage>
        <taxon>Eukaryota</taxon>
        <taxon>Fungi</taxon>
        <taxon>Dikarya</taxon>
        <taxon>Ascomycota</taxon>
        <taxon>Pezizomycotina</taxon>
        <taxon>Eurotiomycetes</taxon>
        <taxon>Eurotiomycetidae</taxon>
        <taxon>Eurotiales</taxon>
        <taxon>Aspergillaceae</taxon>
        <taxon>Aspergillus</taxon>
        <taxon>Aspergillus subgen. Circumdati</taxon>
    </lineage>
</organism>
<evidence type="ECO:0000256" key="1">
    <source>
        <dbReference type="SAM" id="MobiDB-lite"/>
    </source>
</evidence>
<gene>
    <name evidence="2" type="ORF">F9C07_4631</name>
</gene>
<keyword evidence="3" id="KW-1185">Reference proteome</keyword>
<feature type="region of interest" description="Disordered" evidence="1">
    <location>
        <begin position="13"/>
        <end position="57"/>
    </location>
</feature>
<feature type="compositionally biased region" description="Basic and acidic residues" evidence="1">
    <location>
        <begin position="32"/>
        <end position="47"/>
    </location>
</feature>
<evidence type="ECO:0000313" key="3">
    <source>
        <dbReference type="Proteomes" id="UP000596276"/>
    </source>
</evidence>